<dbReference type="ExpressionAtlas" id="A0A0Q3IQD8">
    <property type="expression patterns" value="baseline"/>
</dbReference>
<dbReference type="SUPFAM" id="SSF52058">
    <property type="entry name" value="L domain-like"/>
    <property type="match status" value="1"/>
</dbReference>
<reference evidence="3 4" key="1">
    <citation type="journal article" date="2010" name="Nature">
        <title>Genome sequencing and analysis of the model grass Brachypodium distachyon.</title>
        <authorList>
            <consortium name="International Brachypodium Initiative"/>
        </authorList>
    </citation>
    <scope>NUCLEOTIDE SEQUENCE [LARGE SCALE GENOMIC DNA]</scope>
    <source>
        <strain evidence="3 4">Bd21</strain>
    </source>
</reference>
<dbReference type="Proteomes" id="UP000008810">
    <property type="component" value="Chromosome 2"/>
</dbReference>
<dbReference type="InterPro" id="IPR032675">
    <property type="entry name" value="LRR_dom_sf"/>
</dbReference>
<accession>A0A0Q3IQD8</accession>
<evidence type="ECO:0000313" key="5">
    <source>
        <dbReference type="Proteomes" id="UP000008810"/>
    </source>
</evidence>
<organism evidence="3">
    <name type="scientific">Brachypodium distachyon</name>
    <name type="common">Purple false brome</name>
    <name type="synonym">Trachynia distachya</name>
    <dbReference type="NCBI Taxonomy" id="15368"/>
    <lineage>
        <taxon>Eukaryota</taxon>
        <taxon>Viridiplantae</taxon>
        <taxon>Streptophyta</taxon>
        <taxon>Embryophyta</taxon>
        <taxon>Tracheophyta</taxon>
        <taxon>Spermatophyta</taxon>
        <taxon>Magnoliopsida</taxon>
        <taxon>Liliopsida</taxon>
        <taxon>Poales</taxon>
        <taxon>Poaceae</taxon>
        <taxon>BOP clade</taxon>
        <taxon>Pooideae</taxon>
        <taxon>Stipodae</taxon>
        <taxon>Brachypodieae</taxon>
        <taxon>Brachypodium</taxon>
    </lineage>
</organism>
<dbReference type="OrthoDB" id="583206at2759"/>
<dbReference type="Gramene" id="KQK08075">
    <property type="protein sequence ID" value="KQK08075"/>
    <property type="gene ID" value="BRADI_2g39430v3"/>
</dbReference>
<evidence type="ECO:0000256" key="1">
    <source>
        <dbReference type="ARBA" id="ARBA00022614"/>
    </source>
</evidence>
<gene>
    <name evidence="3" type="ORF">BRADI_2g39430v3</name>
</gene>
<keyword evidence="1" id="KW-0433">Leucine-rich repeat</keyword>
<dbReference type="AlphaFoldDB" id="A0A0Q3IQD8"/>
<protein>
    <recommendedName>
        <fullName evidence="6">NB-ARC domain-containing protein</fullName>
    </recommendedName>
</protein>
<sequence length="861" mass="98528">MSIKHQLAIAAAKELRLLDVQEYNSLKQEYEAQQYFSYGAYDASSILDHYRVTKLFRPISKQLSNKRYLLVVEHLQRPIEPSSFTVDVGLPPPRWADSHWLIATTSQDAYNMSKSGNYTVTSVYDHKQVVVLTFYAPRHSAEHIFNMIRQENKEYWLHIALNCFHCVMALFAKHSQAAAVTSDELIHQWAVRGILCRTSIKEEETAGTCISKCAYMHQVGRVILEAFQKSSLLQLPYSPANDAHEATSTAAQFFAYHGLIAEGITMDELFDNKKKWVSFSDDHGWHVSREWLCPEKTSGPTSLILRGCAQQSLILSKLDHFLPTLSFLRALDLSYTSLKSLPSSIGCLLNLRLLSLRGCHDLKTLFTLSTTNDTNSSPNTNVANKKSNLMFLDMSCSEVTTFPPIFFKEMSNLEQLILVNCCYLVDLPPSMAVLSSLTTLEVTRTQISYFPPEIFDEMHNLQSLKLIDNKKLVSLPESISTVQGLIDLHIEGYEPTMVKEIKLEGHPTLTSFILIRAPHIRRLSLHGCRKLESVEFKNLDALEELDLSVTAIKELLAGIPNVPHLRRLILVGVPSLRRFPWHRLEGGRFFQSFYVRVAPCHTSSRRQHDEEGMLDNKLEVLVQKKSAYVDVYNSCFIEKIGTASTITFSLHRTERHVDIIGMQSSLDSLLHLLNVTKSLSVTYDNSMKTFGYLSPFEDLEECELRCALVHLHFVDCPRLHYVMGYRATLPCLKTLDILFCYNLKTIFMHNPFGRQAADTCQLPSLQRVHLQELPLLQHFHDKDVTLTAPMWKKLHVRGCWSLQRLPCLDVQPAEKVKVSGERRWWDKLHWDSPSRRNSYEPKLPPKFASFDERAVMTSYLR</sequence>
<evidence type="ECO:0000313" key="4">
    <source>
        <dbReference type="EnsemblPlants" id="KQK08075"/>
    </source>
</evidence>
<evidence type="ECO:0000313" key="3">
    <source>
        <dbReference type="EMBL" id="KQK08075.1"/>
    </source>
</evidence>
<name>A0A0Q3IQD8_BRADI</name>
<dbReference type="Gene3D" id="3.80.10.10">
    <property type="entry name" value="Ribonuclease Inhibitor"/>
    <property type="match status" value="2"/>
</dbReference>
<dbReference type="PANTHER" id="PTHR47186">
    <property type="entry name" value="LEUCINE-RICH REPEAT-CONTAINING PROTEIN 57"/>
    <property type="match status" value="1"/>
</dbReference>
<evidence type="ECO:0000256" key="2">
    <source>
        <dbReference type="ARBA" id="ARBA00022737"/>
    </source>
</evidence>
<evidence type="ECO:0008006" key="6">
    <source>
        <dbReference type="Google" id="ProtNLM"/>
    </source>
</evidence>
<dbReference type="InParanoid" id="A0A0Q3IQD8"/>
<reference evidence="3" key="2">
    <citation type="submission" date="2017-06" db="EMBL/GenBank/DDBJ databases">
        <title>WGS assembly of Brachypodium distachyon.</title>
        <authorList>
            <consortium name="The International Brachypodium Initiative"/>
            <person name="Lucas S."/>
            <person name="Harmon-Smith M."/>
            <person name="Lail K."/>
            <person name="Tice H."/>
            <person name="Grimwood J."/>
            <person name="Bruce D."/>
            <person name="Barry K."/>
            <person name="Shu S."/>
            <person name="Lindquist E."/>
            <person name="Wang M."/>
            <person name="Pitluck S."/>
            <person name="Vogel J.P."/>
            <person name="Garvin D.F."/>
            <person name="Mockler T.C."/>
            <person name="Schmutz J."/>
            <person name="Rokhsar D."/>
            <person name="Bevan M.W."/>
        </authorList>
    </citation>
    <scope>NUCLEOTIDE SEQUENCE</scope>
    <source>
        <strain evidence="3">Bd21</strain>
    </source>
</reference>
<keyword evidence="5" id="KW-1185">Reference proteome</keyword>
<dbReference type="EnsemblPlants" id="KQK08075">
    <property type="protein sequence ID" value="KQK08075"/>
    <property type="gene ID" value="BRADI_2g39430v3"/>
</dbReference>
<keyword evidence="2" id="KW-0677">Repeat</keyword>
<dbReference type="SMART" id="SM00369">
    <property type="entry name" value="LRR_TYP"/>
    <property type="match status" value="4"/>
</dbReference>
<dbReference type="PANTHER" id="PTHR47186:SF3">
    <property type="entry name" value="OS09G0267800 PROTEIN"/>
    <property type="match status" value="1"/>
</dbReference>
<dbReference type="InterPro" id="IPR003591">
    <property type="entry name" value="Leu-rich_rpt_typical-subtyp"/>
</dbReference>
<dbReference type="EMBL" id="CM000881">
    <property type="protein sequence ID" value="KQK08075.1"/>
    <property type="molecule type" value="Genomic_DNA"/>
</dbReference>
<proteinExistence type="predicted"/>
<reference evidence="4" key="3">
    <citation type="submission" date="2018-08" db="UniProtKB">
        <authorList>
            <consortium name="EnsemblPlants"/>
        </authorList>
    </citation>
    <scope>IDENTIFICATION</scope>
    <source>
        <strain evidence="4">cv. Bd21</strain>
    </source>
</reference>